<dbReference type="CDD" id="cd04275">
    <property type="entry name" value="ZnMc_pappalysin_like"/>
    <property type="match status" value="1"/>
</dbReference>
<dbReference type="GO" id="GO:0008237">
    <property type="term" value="F:metallopeptidase activity"/>
    <property type="evidence" value="ECO:0007669"/>
    <property type="project" value="UniProtKB-KW"/>
</dbReference>
<dbReference type="GO" id="GO:0006508">
    <property type="term" value="P:proteolysis"/>
    <property type="evidence" value="ECO:0007669"/>
    <property type="project" value="UniProtKB-KW"/>
</dbReference>
<dbReference type="SUPFAM" id="SSF55486">
    <property type="entry name" value="Metalloproteases ('zincins'), catalytic domain"/>
    <property type="match status" value="1"/>
</dbReference>
<name>A0A9P8C1V0_9HELO</name>
<evidence type="ECO:0000256" key="7">
    <source>
        <dbReference type="ARBA" id="ARBA00023049"/>
    </source>
</evidence>
<dbReference type="InterPro" id="IPR024079">
    <property type="entry name" value="MetalloPept_cat_dom_sf"/>
</dbReference>
<dbReference type="EMBL" id="MU251641">
    <property type="protein sequence ID" value="KAG9230833.1"/>
    <property type="molecule type" value="Genomic_DNA"/>
</dbReference>
<reference evidence="11" key="1">
    <citation type="journal article" date="2021" name="IMA Fungus">
        <title>Genomic characterization of three marine fungi, including Emericellopsis atlantica sp. nov. with signatures of a generalist lifestyle and marine biomass degradation.</title>
        <authorList>
            <person name="Hagestad O.C."/>
            <person name="Hou L."/>
            <person name="Andersen J.H."/>
            <person name="Hansen E.H."/>
            <person name="Altermark B."/>
            <person name="Li C."/>
            <person name="Kuhnert E."/>
            <person name="Cox R.J."/>
            <person name="Crous P.W."/>
            <person name="Spatafora J.W."/>
            <person name="Lail K."/>
            <person name="Amirebrahimi M."/>
            <person name="Lipzen A."/>
            <person name="Pangilinan J."/>
            <person name="Andreopoulos W."/>
            <person name="Hayes R.D."/>
            <person name="Ng V."/>
            <person name="Grigoriev I.V."/>
            <person name="Jackson S.A."/>
            <person name="Sutton T.D.S."/>
            <person name="Dobson A.D.W."/>
            <person name="Rama T."/>
        </authorList>
    </citation>
    <scope>NUCLEOTIDE SEQUENCE</scope>
    <source>
        <strain evidence="11">TRa018bII</strain>
    </source>
</reference>
<dbReference type="PANTHER" id="PTHR47466:SF1">
    <property type="entry name" value="METALLOPROTEASE MEP1 (AFU_ORTHOLOGUE AFUA_1G07730)-RELATED"/>
    <property type="match status" value="1"/>
</dbReference>
<dbReference type="PANTHER" id="PTHR47466">
    <property type="match status" value="1"/>
</dbReference>
<organism evidence="11 12">
    <name type="scientific">Amylocarpus encephaloides</name>
    <dbReference type="NCBI Taxonomy" id="45428"/>
    <lineage>
        <taxon>Eukaryota</taxon>
        <taxon>Fungi</taxon>
        <taxon>Dikarya</taxon>
        <taxon>Ascomycota</taxon>
        <taxon>Pezizomycotina</taxon>
        <taxon>Leotiomycetes</taxon>
        <taxon>Helotiales</taxon>
        <taxon>Helotiales incertae sedis</taxon>
        <taxon>Amylocarpus</taxon>
    </lineage>
</organism>
<feature type="domain" description="Peptidase M43 pregnancy-associated plasma-A" evidence="10">
    <location>
        <begin position="154"/>
        <end position="294"/>
    </location>
</feature>
<evidence type="ECO:0000256" key="6">
    <source>
        <dbReference type="ARBA" id="ARBA00022833"/>
    </source>
</evidence>
<evidence type="ECO:0000256" key="5">
    <source>
        <dbReference type="ARBA" id="ARBA00022801"/>
    </source>
</evidence>
<evidence type="ECO:0000256" key="3">
    <source>
        <dbReference type="ARBA" id="ARBA00022723"/>
    </source>
</evidence>
<dbReference type="Gene3D" id="3.40.390.10">
    <property type="entry name" value="Collagenase (Catalytic Domain)"/>
    <property type="match status" value="1"/>
</dbReference>
<dbReference type="OrthoDB" id="536211at2759"/>
<comment type="caution">
    <text evidence="11">The sequence shown here is derived from an EMBL/GenBank/DDBJ whole genome shotgun (WGS) entry which is preliminary data.</text>
</comment>
<dbReference type="GO" id="GO:0046872">
    <property type="term" value="F:metal ion binding"/>
    <property type="evidence" value="ECO:0007669"/>
    <property type="project" value="UniProtKB-KW"/>
</dbReference>
<evidence type="ECO:0000259" key="10">
    <source>
        <dbReference type="Pfam" id="PF05572"/>
    </source>
</evidence>
<feature type="chain" id="PRO_5040390305" evidence="9">
    <location>
        <begin position="19"/>
        <end position="301"/>
    </location>
</feature>
<keyword evidence="3" id="KW-0479">Metal-binding</keyword>
<comment type="similarity">
    <text evidence="1">Belongs to the peptidase M43B family.</text>
</comment>
<keyword evidence="7 11" id="KW-0482">Metalloprotease</keyword>
<feature type="signal peptide" evidence="9">
    <location>
        <begin position="1"/>
        <end position="18"/>
    </location>
</feature>
<keyword evidence="12" id="KW-1185">Reference proteome</keyword>
<evidence type="ECO:0000256" key="4">
    <source>
        <dbReference type="ARBA" id="ARBA00022729"/>
    </source>
</evidence>
<dbReference type="Proteomes" id="UP000824998">
    <property type="component" value="Unassembled WGS sequence"/>
</dbReference>
<accession>A0A9P8C1V0</accession>
<keyword evidence="2" id="KW-0645">Protease</keyword>
<dbReference type="Pfam" id="PF05572">
    <property type="entry name" value="Peptidase_M43"/>
    <property type="match status" value="1"/>
</dbReference>
<sequence>MRFTAAVLSLASLAPVFAHPWMEPREIVVHPATLPHSRNGNPSPCGTDPSAEFIAAVEDMSIAEANGTFANSNSRIAAATISVNVYFHVVAINTTPDGGYLTASQITQQVTYMNNAFAGTGFQFVNAGTDYTINTSWANDRAESTMKRSLRKGTYKDINIYFQYFLEDNNLGYCYFPTSSGKNTGSSAFYTDGCTILASSVAGGPLANYNLGGTAAHEVGHWMGLLHTFEGSACSSTNDGIDDTPAQNGYTRGCPDTRDSCPSAGLDPIHNYMDYSYDICYTEFTPNQATRMNSMWTRYRV</sequence>
<keyword evidence="8" id="KW-1015">Disulfide bond</keyword>
<evidence type="ECO:0000313" key="12">
    <source>
        <dbReference type="Proteomes" id="UP000824998"/>
    </source>
</evidence>
<dbReference type="InterPro" id="IPR008754">
    <property type="entry name" value="Peptidase_M43"/>
</dbReference>
<evidence type="ECO:0000256" key="2">
    <source>
        <dbReference type="ARBA" id="ARBA00022670"/>
    </source>
</evidence>
<keyword evidence="4 9" id="KW-0732">Signal</keyword>
<evidence type="ECO:0000256" key="8">
    <source>
        <dbReference type="ARBA" id="ARBA00023157"/>
    </source>
</evidence>
<dbReference type="AlphaFoldDB" id="A0A9P8C1V0"/>
<keyword evidence="6" id="KW-0862">Zinc</keyword>
<proteinExistence type="inferred from homology"/>
<evidence type="ECO:0000256" key="1">
    <source>
        <dbReference type="ARBA" id="ARBA00008721"/>
    </source>
</evidence>
<evidence type="ECO:0000313" key="11">
    <source>
        <dbReference type="EMBL" id="KAG9230833.1"/>
    </source>
</evidence>
<evidence type="ECO:0000256" key="9">
    <source>
        <dbReference type="SAM" id="SignalP"/>
    </source>
</evidence>
<keyword evidence="5" id="KW-0378">Hydrolase</keyword>
<gene>
    <name evidence="11" type="ORF">BJ875DRAFT_384275</name>
</gene>
<protein>
    <submittedName>
        <fullName evidence="11">Extracellular metalloprotease</fullName>
    </submittedName>
</protein>